<gene>
    <name evidence="3" type="ORF">BCR33DRAFT_713371</name>
</gene>
<comment type="caution">
    <text evidence="3">The sequence shown here is derived from an EMBL/GenBank/DDBJ whole genome shotgun (WGS) entry which is preliminary data.</text>
</comment>
<dbReference type="SUPFAM" id="SSF54236">
    <property type="entry name" value="Ubiquitin-like"/>
    <property type="match status" value="1"/>
</dbReference>
<evidence type="ECO:0000256" key="1">
    <source>
        <dbReference type="SAM" id="MobiDB-lite"/>
    </source>
</evidence>
<dbReference type="EMBL" id="MCGO01000008">
    <property type="protein sequence ID" value="ORY49758.1"/>
    <property type="molecule type" value="Genomic_DNA"/>
</dbReference>
<dbReference type="Proteomes" id="UP000193642">
    <property type="component" value="Unassembled WGS sequence"/>
</dbReference>
<feature type="region of interest" description="Disordered" evidence="1">
    <location>
        <begin position="24"/>
        <end position="52"/>
    </location>
</feature>
<dbReference type="OrthoDB" id="10365723at2759"/>
<organism evidence="3 4">
    <name type="scientific">Rhizoclosmatium globosum</name>
    <dbReference type="NCBI Taxonomy" id="329046"/>
    <lineage>
        <taxon>Eukaryota</taxon>
        <taxon>Fungi</taxon>
        <taxon>Fungi incertae sedis</taxon>
        <taxon>Chytridiomycota</taxon>
        <taxon>Chytridiomycota incertae sedis</taxon>
        <taxon>Chytridiomycetes</taxon>
        <taxon>Chytridiales</taxon>
        <taxon>Chytriomycetaceae</taxon>
        <taxon>Rhizoclosmatium</taxon>
    </lineage>
</organism>
<evidence type="ECO:0000259" key="2">
    <source>
        <dbReference type="Pfam" id="PF00240"/>
    </source>
</evidence>
<dbReference type="Pfam" id="PF00240">
    <property type="entry name" value="ubiquitin"/>
    <property type="match status" value="1"/>
</dbReference>
<evidence type="ECO:0000313" key="4">
    <source>
        <dbReference type="Proteomes" id="UP000193642"/>
    </source>
</evidence>
<accession>A0A1Y2CRU9</accession>
<dbReference type="InterPro" id="IPR000626">
    <property type="entry name" value="Ubiquitin-like_dom"/>
</dbReference>
<feature type="compositionally biased region" description="Polar residues" evidence="1">
    <location>
        <begin position="42"/>
        <end position="52"/>
    </location>
</feature>
<dbReference type="AlphaFoldDB" id="A0A1Y2CRU9"/>
<protein>
    <recommendedName>
        <fullName evidence="2">Ubiquitin-like domain-containing protein</fullName>
    </recommendedName>
</protein>
<dbReference type="CDD" id="cd17039">
    <property type="entry name" value="Ubl_ubiquitin_like"/>
    <property type="match status" value="1"/>
</dbReference>
<reference evidence="3 4" key="1">
    <citation type="submission" date="2016-07" db="EMBL/GenBank/DDBJ databases">
        <title>Pervasive Adenine N6-methylation of Active Genes in Fungi.</title>
        <authorList>
            <consortium name="DOE Joint Genome Institute"/>
            <person name="Mondo S.J."/>
            <person name="Dannebaum R.O."/>
            <person name="Kuo R.C."/>
            <person name="Labutti K."/>
            <person name="Haridas S."/>
            <person name="Kuo A."/>
            <person name="Salamov A."/>
            <person name="Ahrendt S.R."/>
            <person name="Lipzen A."/>
            <person name="Sullivan W."/>
            <person name="Andreopoulos W.B."/>
            <person name="Clum A."/>
            <person name="Lindquist E."/>
            <person name="Daum C."/>
            <person name="Ramamoorthy G.K."/>
            <person name="Gryganskyi A."/>
            <person name="Culley D."/>
            <person name="Magnuson J.K."/>
            <person name="James T.Y."/>
            <person name="O'Malley M.A."/>
            <person name="Stajich J.E."/>
            <person name="Spatafora J.W."/>
            <person name="Visel A."/>
            <person name="Grigoriev I.V."/>
        </authorList>
    </citation>
    <scope>NUCLEOTIDE SEQUENCE [LARGE SCALE GENOMIC DNA]</scope>
    <source>
        <strain evidence="3 4">JEL800</strain>
    </source>
</reference>
<sequence>MPFEKLVAIIKAIVVPSERALVPKRRQESNKTLAAEGDFSGASGSKGPNTNGPIKYNAMSQLTLQVRTESNTTLVDSFEGLAVDTAEDRTAFHELKASQKWVQCVTGIDFDQPELSKCEKYSTISHVWGKAGSLVAGSGCRWVVRLNNDPLKFHVLQHIISNHEDGKSVWLDVKDQPQYDAAGNCVNPDLQAAQVKAMAYVYYFSEHTYILIEQDLSRKKTLIEKASQTRKFPTRVAFPHTPSDILVRIAGYDIFILISAEQLVSGLKERIFWFTNVPPACQELTLISNDRQVKLNDSKTLHSCQIINGSLISMVQIPAKYTSEKKSQDDTANEISYEVESLSRYISVMLFDFLSGTEYRNRVWCLQEEVLSKSKSIIFWTNEGTAESISVEWLAGLFKQNLPIWKADLQDSNSELSSSIKLLFGIKGRYNLLEKLGISETVAFHEEFGEDRDSVNWLVADQSTVASGDYTTFIETLPKRIYFHENTLGFFKGVQHPDTVWENYFSSYSRSSKYLKDQVFAFNKLLGIQITSDYNTATLDEIFGEWNQALIAKGYVGFGWRGLNGTRYGSEREEEIFDNAKMLQFMDEFDLKGKIFYNLPADKRGGEGVAFELDGCIKPMPYAEKKLEVWKSEYVQRKSMSWCMDSNWLFGRDNQTEHSTLDGSLLKHRFGEMATCRREWGFGAPLALVSKTGKPLTLRDEALLHTLGPIPPVTTFDSSKFLGTFYARDLYAEFCKVGQARKYGLKDNDFTKEIYFCVGKYGETVRVCFVELETVLGVELHVGARNQTDGKQFLEGDDAECSLVLVRNTGDGCFIPIATASVHVHSGLVALNKSLLQFGKDKDLTI</sequence>
<proteinExistence type="predicted"/>
<dbReference type="Gene3D" id="3.10.20.90">
    <property type="entry name" value="Phosphatidylinositol 3-kinase Catalytic Subunit, Chain A, domain 1"/>
    <property type="match status" value="1"/>
</dbReference>
<evidence type="ECO:0000313" key="3">
    <source>
        <dbReference type="EMBL" id="ORY49758.1"/>
    </source>
</evidence>
<dbReference type="InterPro" id="IPR029071">
    <property type="entry name" value="Ubiquitin-like_domsf"/>
</dbReference>
<feature type="domain" description="Ubiquitin-like" evidence="2">
    <location>
        <begin position="246"/>
        <end position="316"/>
    </location>
</feature>
<name>A0A1Y2CRU9_9FUNG</name>
<keyword evidence="4" id="KW-1185">Reference proteome</keyword>